<dbReference type="Proteomes" id="UP001166191">
    <property type="component" value="Unassembled WGS sequence"/>
</dbReference>
<name>A0ABS6AEE6_9RHOB</name>
<reference evidence="4" key="1">
    <citation type="submission" date="2021-06" db="EMBL/GenBank/DDBJ databases">
        <title>Paracoccus bacterium XHP0099 sp. nov., isolated from the surface waters of the Yellow Sea.</title>
        <authorList>
            <person name="Xue H."/>
            <person name="Zhang D."/>
        </authorList>
    </citation>
    <scope>NUCLEOTIDE SEQUENCE</scope>
    <source>
        <strain evidence="4">XHP0099</strain>
    </source>
</reference>
<protein>
    <submittedName>
        <fullName evidence="4">Tyrosine-type recombinase/integrase</fullName>
    </submittedName>
</protein>
<proteinExistence type="predicted"/>
<evidence type="ECO:0000313" key="4">
    <source>
        <dbReference type="EMBL" id="MBU3028951.1"/>
    </source>
</evidence>
<dbReference type="InterPro" id="IPR050090">
    <property type="entry name" value="Tyrosine_recombinase_XerCD"/>
</dbReference>
<keyword evidence="5" id="KW-1185">Reference proteome</keyword>
<dbReference type="Pfam" id="PF00589">
    <property type="entry name" value="Phage_integrase"/>
    <property type="match status" value="1"/>
</dbReference>
<sequence>MTKSELPKYVYQDRNYVRFIRRARGQSVMMKEEPGTPEFWDHYNLLLKGREPVPVKRNFEALILSYYESEGFKKLKPRTKRDYQKYISHIRTIWGTKDPTKIETHHIYELHRANAEHWRQANYLVQVMVVLMNHARLIGFLKKEHGNPAKGIPLFKQEGDGWVPWPDDVRTEFECLAPPRARLVYELCIGTGQRIGDIVKMRWNHIKDGAWDFTQGKTDKPLWIPFTDRLNAYLATVEKKGLTVITDDKGRPVRYEVVAKDMRKVKAGMQHPDAMTYVTHGLRKNATIELYQAGNDDELVKAVTGHSGAEMLKKYGGQIRQKELATRAQEARNRWEQNKPRT</sequence>
<dbReference type="PROSITE" id="PS51898">
    <property type="entry name" value="TYR_RECOMBINASE"/>
    <property type="match status" value="1"/>
</dbReference>
<keyword evidence="1" id="KW-0229">DNA integration</keyword>
<organism evidence="4 5">
    <name type="scientific">Paracoccus marinaquae</name>
    <dbReference type="NCBI Taxonomy" id="2841926"/>
    <lineage>
        <taxon>Bacteria</taxon>
        <taxon>Pseudomonadati</taxon>
        <taxon>Pseudomonadota</taxon>
        <taxon>Alphaproteobacteria</taxon>
        <taxon>Rhodobacterales</taxon>
        <taxon>Paracoccaceae</taxon>
        <taxon>Paracoccus</taxon>
    </lineage>
</organism>
<evidence type="ECO:0000313" key="5">
    <source>
        <dbReference type="Proteomes" id="UP001166191"/>
    </source>
</evidence>
<dbReference type="RefSeq" id="WP_216031642.1">
    <property type="nucleotide sequence ID" value="NZ_JAHKNG010000002.1"/>
</dbReference>
<dbReference type="PANTHER" id="PTHR30349">
    <property type="entry name" value="PHAGE INTEGRASE-RELATED"/>
    <property type="match status" value="1"/>
</dbReference>
<dbReference type="EMBL" id="JAHKNG010000002">
    <property type="protein sequence ID" value="MBU3028951.1"/>
    <property type="molecule type" value="Genomic_DNA"/>
</dbReference>
<gene>
    <name evidence="4" type="ORF">KNW02_02325</name>
</gene>
<accession>A0ABS6AEE6</accession>
<feature type="domain" description="Tyr recombinase" evidence="3">
    <location>
        <begin position="149"/>
        <end position="329"/>
    </location>
</feature>
<comment type="caution">
    <text evidence="4">The sequence shown here is derived from an EMBL/GenBank/DDBJ whole genome shotgun (WGS) entry which is preliminary data.</text>
</comment>
<evidence type="ECO:0000256" key="2">
    <source>
        <dbReference type="SAM" id="MobiDB-lite"/>
    </source>
</evidence>
<feature type="region of interest" description="Disordered" evidence="2">
    <location>
        <begin position="323"/>
        <end position="342"/>
    </location>
</feature>
<evidence type="ECO:0000256" key="1">
    <source>
        <dbReference type="ARBA" id="ARBA00022908"/>
    </source>
</evidence>
<dbReference type="InterPro" id="IPR002104">
    <property type="entry name" value="Integrase_catalytic"/>
</dbReference>
<evidence type="ECO:0000259" key="3">
    <source>
        <dbReference type="PROSITE" id="PS51898"/>
    </source>
</evidence>